<dbReference type="OrthoDB" id="10483926at2759"/>
<evidence type="ECO:0000313" key="4">
    <source>
        <dbReference type="Proteomes" id="UP000316270"/>
    </source>
</evidence>
<feature type="compositionally biased region" description="Polar residues" evidence="1">
    <location>
        <begin position="1"/>
        <end position="13"/>
    </location>
</feature>
<organism evidence="3 4">
    <name type="scientific">Venturia effusa</name>
    <dbReference type="NCBI Taxonomy" id="50376"/>
    <lineage>
        <taxon>Eukaryota</taxon>
        <taxon>Fungi</taxon>
        <taxon>Dikarya</taxon>
        <taxon>Ascomycota</taxon>
        <taxon>Pezizomycotina</taxon>
        <taxon>Dothideomycetes</taxon>
        <taxon>Pleosporomycetidae</taxon>
        <taxon>Venturiales</taxon>
        <taxon>Venturiaceae</taxon>
        <taxon>Venturia</taxon>
    </lineage>
</organism>
<protein>
    <recommendedName>
        <fullName evidence="5">Transmembrane protein</fullName>
    </recommendedName>
</protein>
<reference evidence="3 4" key="1">
    <citation type="submission" date="2019-07" db="EMBL/GenBank/DDBJ databases">
        <title>Finished genome of Venturia effusa.</title>
        <authorList>
            <person name="Young C.A."/>
            <person name="Cox M.P."/>
            <person name="Ganley A.R.D."/>
            <person name="David W.J."/>
        </authorList>
    </citation>
    <scope>NUCLEOTIDE SEQUENCE [LARGE SCALE GENOMIC DNA]</scope>
    <source>
        <strain evidence="4">albino</strain>
    </source>
</reference>
<sequence>MATSNNYKNQPNESAPPPRTAEMENTSCPTQETPQTITPRDTKTPVPLPTTHTIPPPPTAKGPLTTYSSSPASNNNNNNSNRKIHNFRKNFWAFIIFYVFAFIFIGSKIVAVVPSVLFDDVGTSAVQMNLSDAGPSTTSMGDVENVRRIICKHGLAPTPTTHTSPIPLFMWSLLGWITLGSLVSFIFVMIKCEPGEEEDVESNIGEEEWVESKKKEIEML</sequence>
<feature type="compositionally biased region" description="Low complexity" evidence="1">
    <location>
        <begin position="68"/>
        <end position="79"/>
    </location>
</feature>
<accession>A0A517LR21</accession>
<keyword evidence="2" id="KW-0472">Membrane</keyword>
<evidence type="ECO:0008006" key="5">
    <source>
        <dbReference type="Google" id="ProtNLM"/>
    </source>
</evidence>
<feature type="region of interest" description="Disordered" evidence="1">
    <location>
        <begin position="1"/>
        <end position="79"/>
    </location>
</feature>
<feature type="transmembrane region" description="Helical" evidence="2">
    <location>
        <begin position="91"/>
        <end position="113"/>
    </location>
</feature>
<dbReference type="Proteomes" id="UP000316270">
    <property type="component" value="Chromosome 19"/>
</dbReference>
<gene>
    <name evidence="3" type="ORF">FKW77_003399</name>
</gene>
<feature type="transmembrane region" description="Helical" evidence="2">
    <location>
        <begin position="168"/>
        <end position="190"/>
    </location>
</feature>
<name>A0A517LR21_9PEZI</name>
<evidence type="ECO:0000256" key="1">
    <source>
        <dbReference type="SAM" id="MobiDB-lite"/>
    </source>
</evidence>
<keyword evidence="2" id="KW-0812">Transmembrane</keyword>
<evidence type="ECO:0000313" key="3">
    <source>
        <dbReference type="EMBL" id="QDS78059.1"/>
    </source>
</evidence>
<dbReference type="AlphaFoldDB" id="A0A517LR21"/>
<keyword evidence="4" id="KW-1185">Reference proteome</keyword>
<keyword evidence="2" id="KW-1133">Transmembrane helix</keyword>
<dbReference type="EMBL" id="CP042203">
    <property type="protein sequence ID" value="QDS78059.1"/>
    <property type="molecule type" value="Genomic_DNA"/>
</dbReference>
<proteinExistence type="predicted"/>
<evidence type="ECO:0000256" key="2">
    <source>
        <dbReference type="SAM" id="Phobius"/>
    </source>
</evidence>
<feature type="compositionally biased region" description="Polar residues" evidence="1">
    <location>
        <begin position="23"/>
        <end position="39"/>
    </location>
</feature>